<feature type="domain" description="N-acetyltransferase" evidence="3">
    <location>
        <begin position="3"/>
        <end position="154"/>
    </location>
</feature>
<dbReference type="EMBL" id="DRBS01000007">
    <property type="protein sequence ID" value="HDD43256.1"/>
    <property type="molecule type" value="Genomic_DNA"/>
</dbReference>
<dbReference type="AlphaFoldDB" id="A0A7C0U161"/>
<comment type="caution">
    <text evidence="4">The sequence shown here is derived from an EMBL/GenBank/DDBJ whole genome shotgun (WGS) entry which is preliminary data.</text>
</comment>
<dbReference type="GO" id="GO:0008080">
    <property type="term" value="F:N-acetyltransferase activity"/>
    <property type="evidence" value="ECO:0007669"/>
    <property type="project" value="InterPro"/>
</dbReference>
<dbReference type="Gene3D" id="3.40.630.30">
    <property type="match status" value="1"/>
</dbReference>
<reference evidence="4" key="1">
    <citation type="journal article" date="2020" name="mSystems">
        <title>Genome- and Community-Level Interaction Insights into Carbon Utilization and Element Cycling Functions of Hydrothermarchaeota in Hydrothermal Sediment.</title>
        <authorList>
            <person name="Zhou Z."/>
            <person name="Liu Y."/>
            <person name="Xu W."/>
            <person name="Pan J."/>
            <person name="Luo Z.H."/>
            <person name="Li M."/>
        </authorList>
    </citation>
    <scope>NUCLEOTIDE SEQUENCE [LARGE SCALE GENOMIC DNA]</scope>
    <source>
        <strain evidence="4">HyVt-233</strain>
    </source>
</reference>
<dbReference type="PANTHER" id="PTHR43626">
    <property type="entry name" value="ACYL-COA N-ACYLTRANSFERASE"/>
    <property type="match status" value="1"/>
</dbReference>
<evidence type="ECO:0000256" key="1">
    <source>
        <dbReference type="ARBA" id="ARBA00022679"/>
    </source>
</evidence>
<accession>A0A7C0U161</accession>
<sequence>MNYIFEKAKIKDTKIIYEILTYYGKKGLLLPRPLSEIYEFLRDFFVCRQGNEVIGICALHIFWENLAEIRSLAVKEAYQHQGIGKHLVQACLQEAVSLGIFRVFTLTYKPNFFSQLGFKKIEKESLPHKIWADCIRCPKYPDLCDEISMIWEFKNE</sequence>
<evidence type="ECO:0000256" key="2">
    <source>
        <dbReference type="ARBA" id="ARBA00023315"/>
    </source>
</evidence>
<dbReference type="InterPro" id="IPR045039">
    <property type="entry name" value="NSI-like"/>
</dbReference>
<dbReference type="InterPro" id="IPR000182">
    <property type="entry name" value="GNAT_dom"/>
</dbReference>
<dbReference type="PANTHER" id="PTHR43626:SF4">
    <property type="entry name" value="GCN5-RELATED N-ACETYLTRANSFERASE 2, CHLOROPLASTIC"/>
    <property type="match status" value="1"/>
</dbReference>
<dbReference type="InterPro" id="IPR016181">
    <property type="entry name" value="Acyl_CoA_acyltransferase"/>
</dbReference>
<protein>
    <submittedName>
        <fullName evidence="4">N-acetyltransferase</fullName>
    </submittedName>
</protein>
<proteinExistence type="predicted"/>
<dbReference type="GO" id="GO:0005737">
    <property type="term" value="C:cytoplasm"/>
    <property type="evidence" value="ECO:0007669"/>
    <property type="project" value="TreeGrafter"/>
</dbReference>
<dbReference type="CDD" id="cd04301">
    <property type="entry name" value="NAT_SF"/>
    <property type="match status" value="1"/>
</dbReference>
<dbReference type="Pfam" id="PF00583">
    <property type="entry name" value="Acetyltransf_1"/>
    <property type="match status" value="1"/>
</dbReference>
<name>A0A7C0U161_DESA2</name>
<evidence type="ECO:0000259" key="3">
    <source>
        <dbReference type="PROSITE" id="PS51186"/>
    </source>
</evidence>
<gene>
    <name evidence="4" type="ORF">ENG63_00140</name>
</gene>
<dbReference type="NCBIfam" id="NF005840">
    <property type="entry name" value="PRK07757.1"/>
    <property type="match status" value="1"/>
</dbReference>
<dbReference type="PROSITE" id="PS51186">
    <property type="entry name" value="GNAT"/>
    <property type="match status" value="1"/>
</dbReference>
<keyword evidence="1" id="KW-0808">Transferase</keyword>
<evidence type="ECO:0000313" key="4">
    <source>
        <dbReference type="EMBL" id="HDD43256.1"/>
    </source>
</evidence>
<organism evidence="4">
    <name type="scientific">Desulfofervidus auxilii</name>
    <dbReference type="NCBI Taxonomy" id="1621989"/>
    <lineage>
        <taxon>Bacteria</taxon>
        <taxon>Pseudomonadati</taxon>
        <taxon>Thermodesulfobacteriota</taxon>
        <taxon>Candidatus Desulfofervidia</taxon>
        <taxon>Candidatus Desulfofervidales</taxon>
        <taxon>Candidatus Desulfofervidaceae</taxon>
        <taxon>Candidatus Desulfofervidus</taxon>
    </lineage>
</organism>
<dbReference type="Proteomes" id="UP000886289">
    <property type="component" value="Unassembled WGS sequence"/>
</dbReference>
<dbReference type="SUPFAM" id="SSF55729">
    <property type="entry name" value="Acyl-CoA N-acyltransferases (Nat)"/>
    <property type="match status" value="1"/>
</dbReference>
<keyword evidence="2" id="KW-0012">Acyltransferase</keyword>